<evidence type="ECO:0000256" key="1">
    <source>
        <dbReference type="ARBA" id="ARBA00022723"/>
    </source>
</evidence>
<evidence type="ECO:0000256" key="3">
    <source>
        <dbReference type="ARBA" id="ARBA00022763"/>
    </source>
</evidence>
<dbReference type="NCBIfam" id="TIGR00416">
    <property type="entry name" value="sms"/>
    <property type="match status" value="1"/>
</dbReference>
<feature type="domain" description="RecA family profile 1" evidence="14">
    <location>
        <begin position="68"/>
        <end position="217"/>
    </location>
</feature>
<keyword evidence="8 11" id="KW-0346">Stress response</keyword>
<sequence length="461" mass="50254">MAKSKNIFFCQECGYESAKWLGQCPACKAWNTFVEEPTIGKGSTASGGIRHQAKASEPVLLSSVHSSDEKRRPTGISEFDRVLGGGIVPGSLVLVGGDPGIGKSTLLLQMSRCLSEQSCRTVYVSGEESLQQIRLRADRLGVFKNDLAMLCETNLDVIQETILKYKPEVVIIDSIQTMYREAISSGAGSVSQVREATSVLMQLAKRENIAIFIVGHVTKEGMVAGPRVLEHMVDTVLYFEGDRHASYRLLRAVKNRFGSTNEIGVFEMCSEGLTEVKNPSEFMLSGRPEGTAGSVVACAMEGTRPLMLEVQALVCQTNFQIPRRTAAGTDYNRVNLLLAVLEKRLGLKLAGCDAYINLAGGMRLNEPAIDLAIVAAVISSYRNAAVESDTMIFGEVGLTGEVRAVSQAEQRVREAEKLGFKVCCIPQSNMKYIRSNTGIRVIGIRNVKDLYDFICTGRVSE</sequence>
<keyword evidence="7 11" id="KW-0067">ATP-binding</keyword>
<proteinExistence type="inferred from homology"/>
<evidence type="ECO:0000256" key="5">
    <source>
        <dbReference type="ARBA" id="ARBA00022801"/>
    </source>
</evidence>
<dbReference type="Pfam" id="PF13481">
    <property type="entry name" value="AAA_25"/>
    <property type="match status" value="1"/>
</dbReference>
<dbReference type="FunFam" id="3.40.50.300:FF:000050">
    <property type="entry name" value="DNA repair protein RadA"/>
    <property type="match status" value="1"/>
</dbReference>
<dbReference type="PANTHER" id="PTHR32472:SF10">
    <property type="entry name" value="DNA REPAIR PROTEIN RADA-LIKE PROTEIN"/>
    <property type="match status" value="1"/>
</dbReference>
<feature type="short sequence motif" description="RadA KNRFG motif" evidence="11">
    <location>
        <begin position="254"/>
        <end position="258"/>
    </location>
</feature>
<protein>
    <recommendedName>
        <fullName evidence="11 12">DNA repair protein RadA</fullName>
    </recommendedName>
</protein>
<dbReference type="InterPro" id="IPR004504">
    <property type="entry name" value="DNA_repair_RadA"/>
</dbReference>
<dbReference type="Proteomes" id="UP000261231">
    <property type="component" value="Unassembled WGS sequence"/>
</dbReference>
<dbReference type="InterPro" id="IPR003593">
    <property type="entry name" value="AAA+_ATPase"/>
</dbReference>
<evidence type="ECO:0000256" key="11">
    <source>
        <dbReference type="HAMAP-Rule" id="MF_01498"/>
    </source>
</evidence>
<evidence type="ECO:0000256" key="2">
    <source>
        <dbReference type="ARBA" id="ARBA00022741"/>
    </source>
</evidence>
<evidence type="ECO:0000256" key="8">
    <source>
        <dbReference type="ARBA" id="ARBA00023016"/>
    </source>
</evidence>
<dbReference type="AlphaFoldDB" id="A0A3E2XQ52"/>
<dbReference type="Pfam" id="PF18073">
    <property type="entry name" value="Zn_ribbon_LapB"/>
    <property type="match status" value="1"/>
</dbReference>
<organism evidence="15 16">
    <name type="scientific">Coprococcus catus</name>
    <dbReference type="NCBI Taxonomy" id="116085"/>
    <lineage>
        <taxon>Bacteria</taxon>
        <taxon>Bacillati</taxon>
        <taxon>Bacillota</taxon>
        <taxon>Clostridia</taxon>
        <taxon>Lachnospirales</taxon>
        <taxon>Lachnospiraceae</taxon>
        <taxon>Coprococcus</taxon>
    </lineage>
</organism>
<keyword evidence="6 13" id="KW-0862">Zinc</keyword>
<dbReference type="GO" id="GO:0005524">
    <property type="term" value="F:ATP binding"/>
    <property type="evidence" value="ECO:0007669"/>
    <property type="project" value="UniProtKB-UniRule"/>
</dbReference>
<dbReference type="GO" id="GO:0008270">
    <property type="term" value="F:zinc ion binding"/>
    <property type="evidence" value="ECO:0007669"/>
    <property type="project" value="UniProtKB-KW"/>
</dbReference>
<evidence type="ECO:0000256" key="4">
    <source>
        <dbReference type="ARBA" id="ARBA00022771"/>
    </source>
</evidence>
<keyword evidence="3 11" id="KW-0227">DNA damage</keyword>
<dbReference type="InterPro" id="IPR041166">
    <property type="entry name" value="Rubredoxin_2"/>
</dbReference>
<keyword evidence="16" id="KW-1185">Reference proteome</keyword>
<comment type="function">
    <text evidence="13">DNA-dependent ATPase involved in processing of recombination intermediates, plays a role in repairing DNA breaks. Stimulates the branch migration of RecA-mediated strand transfer reactions, allowing the 3' invading strand to extend heteroduplex DNA faster. Binds ssDNA in the presence of ADP but not other nucleotides, has ATPase activity that is stimulated by ssDNA and various branched DNA structures, but inhibited by SSB. Does not have RecA's homology-searching function.</text>
</comment>
<dbReference type="GO" id="GO:0140664">
    <property type="term" value="F:ATP-dependent DNA damage sensor activity"/>
    <property type="evidence" value="ECO:0007669"/>
    <property type="project" value="InterPro"/>
</dbReference>
<comment type="caution">
    <text evidence="15">The sequence shown here is derived from an EMBL/GenBank/DDBJ whole genome shotgun (WGS) entry which is preliminary data.</text>
</comment>
<dbReference type="PROSITE" id="PS50162">
    <property type="entry name" value="RECA_2"/>
    <property type="match status" value="1"/>
</dbReference>
<accession>A0A3E2XQ52</accession>
<dbReference type="CDD" id="cd01121">
    <property type="entry name" value="RadA_SMS_N"/>
    <property type="match status" value="1"/>
</dbReference>
<evidence type="ECO:0000256" key="12">
    <source>
        <dbReference type="NCBIfam" id="TIGR00416"/>
    </source>
</evidence>
<comment type="similarity">
    <text evidence="11 13">Belongs to the RecA family. RadA subfamily.</text>
</comment>
<keyword evidence="10 11" id="KW-0234">DNA repair</keyword>
<feature type="binding site" evidence="11">
    <location>
        <begin position="97"/>
        <end position="104"/>
    </location>
    <ligand>
        <name>ATP</name>
        <dbReference type="ChEBI" id="CHEBI:30616"/>
    </ligand>
</feature>
<evidence type="ECO:0000256" key="10">
    <source>
        <dbReference type="ARBA" id="ARBA00023204"/>
    </source>
</evidence>
<dbReference type="InterPro" id="IPR014721">
    <property type="entry name" value="Ribsml_uS5_D2-typ_fold_subgr"/>
</dbReference>
<dbReference type="OrthoDB" id="9803906at2"/>
<comment type="domain">
    <text evidence="11">The middle region has homology to RecA with ATPase motifs including the RadA KNRFG motif, while the C-terminus is homologous to Lon protease.</text>
</comment>
<gene>
    <name evidence="11 15" type="primary">radA</name>
    <name evidence="15" type="ORF">DW747_00025</name>
</gene>
<dbReference type="HAMAP" id="MF_01498">
    <property type="entry name" value="RadA_bact"/>
    <property type="match status" value="1"/>
</dbReference>
<evidence type="ECO:0000313" key="15">
    <source>
        <dbReference type="EMBL" id="RGC50935.1"/>
    </source>
</evidence>
<dbReference type="PANTHER" id="PTHR32472">
    <property type="entry name" value="DNA REPAIR PROTEIN RADA"/>
    <property type="match status" value="1"/>
</dbReference>
<dbReference type="GO" id="GO:0016787">
    <property type="term" value="F:hydrolase activity"/>
    <property type="evidence" value="ECO:0007669"/>
    <property type="project" value="UniProtKB-KW"/>
</dbReference>
<evidence type="ECO:0000256" key="13">
    <source>
        <dbReference type="RuleBase" id="RU003555"/>
    </source>
</evidence>
<evidence type="ECO:0000256" key="6">
    <source>
        <dbReference type="ARBA" id="ARBA00022833"/>
    </source>
</evidence>
<dbReference type="GO" id="GO:0005829">
    <property type="term" value="C:cytosol"/>
    <property type="evidence" value="ECO:0007669"/>
    <property type="project" value="TreeGrafter"/>
</dbReference>
<dbReference type="InterPro" id="IPR020588">
    <property type="entry name" value="RecA_ATP-bd"/>
</dbReference>
<dbReference type="InterPro" id="IPR020568">
    <property type="entry name" value="Ribosomal_Su5_D2-typ_SF"/>
</dbReference>
<evidence type="ECO:0000259" key="14">
    <source>
        <dbReference type="PROSITE" id="PS50162"/>
    </source>
</evidence>
<dbReference type="SMART" id="SM00382">
    <property type="entry name" value="AAA"/>
    <property type="match status" value="1"/>
</dbReference>
<keyword evidence="4 13" id="KW-0863">Zinc-finger</keyword>
<dbReference type="GO" id="GO:0003684">
    <property type="term" value="F:damaged DNA binding"/>
    <property type="evidence" value="ECO:0007669"/>
    <property type="project" value="InterPro"/>
</dbReference>
<evidence type="ECO:0000313" key="16">
    <source>
        <dbReference type="Proteomes" id="UP000261231"/>
    </source>
</evidence>
<reference evidence="15 16" key="1">
    <citation type="submission" date="2018-08" db="EMBL/GenBank/DDBJ databases">
        <title>A genome reference for cultivated species of the human gut microbiota.</title>
        <authorList>
            <person name="Zou Y."/>
            <person name="Xue W."/>
            <person name="Luo G."/>
        </authorList>
    </citation>
    <scope>NUCLEOTIDE SEQUENCE [LARGE SCALE GENOMIC DNA]</scope>
    <source>
        <strain evidence="15 16">AM28-39</strain>
    </source>
</reference>
<evidence type="ECO:0000256" key="9">
    <source>
        <dbReference type="ARBA" id="ARBA00023125"/>
    </source>
</evidence>
<dbReference type="Gene3D" id="3.30.230.10">
    <property type="match status" value="1"/>
</dbReference>
<dbReference type="SUPFAM" id="SSF54211">
    <property type="entry name" value="Ribosomal protein S5 domain 2-like"/>
    <property type="match status" value="1"/>
</dbReference>
<dbReference type="SUPFAM" id="SSF52540">
    <property type="entry name" value="P-loop containing nucleoside triphosphate hydrolases"/>
    <property type="match status" value="1"/>
</dbReference>
<dbReference type="PRINTS" id="PR01874">
    <property type="entry name" value="DNAREPAIRADA"/>
</dbReference>
<dbReference type="Gene3D" id="3.40.50.300">
    <property type="entry name" value="P-loop containing nucleotide triphosphate hydrolases"/>
    <property type="match status" value="1"/>
</dbReference>
<keyword evidence="2 11" id="KW-0547">Nucleotide-binding</keyword>
<dbReference type="InterPro" id="IPR027417">
    <property type="entry name" value="P-loop_NTPase"/>
</dbReference>
<comment type="function">
    <text evidence="11">Plays a role in repairing double-strand DNA breaks, probably involving stabilizing or processing branched DNA or blocked replication forks.</text>
</comment>
<keyword evidence="1 11" id="KW-0479">Metal-binding</keyword>
<evidence type="ECO:0000256" key="7">
    <source>
        <dbReference type="ARBA" id="ARBA00022840"/>
    </source>
</evidence>
<keyword evidence="5" id="KW-0378">Hydrolase</keyword>
<dbReference type="EMBL" id="QVFD01000001">
    <property type="protein sequence ID" value="RGC50935.1"/>
    <property type="molecule type" value="Genomic_DNA"/>
</dbReference>
<keyword evidence="9 11" id="KW-0238">DNA-binding</keyword>
<dbReference type="GO" id="GO:0000725">
    <property type="term" value="P:recombinational repair"/>
    <property type="evidence" value="ECO:0007669"/>
    <property type="project" value="UniProtKB-UniRule"/>
</dbReference>
<dbReference type="RefSeq" id="WP_117538535.1">
    <property type="nucleotide sequence ID" value="NZ_QVFD01000001.1"/>
</dbReference>
<feature type="region of interest" description="Lon-protease-like" evidence="11">
    <location>
        <begin position="353"/>
        <end position="461"/>
    </location>
</feature>
<dbReference type="Pfam" id="PF13541">
    <property type="entry name" value="ChlI"/>
    <property type="match status" value="1"/>
</dbReference>
<name>A0A3E2XQ52_9FIRM</name>